<dbReference type="InterPro" id="IPR029149">
    <property type="entry name" value="Creatin/AminoP/Spt16_N"/>
</dbReference>
<dbReference type="InterPro" id="IPR001714">
    <property type="entry name" value="Pept_M24_MAP"/>
</dbReference>
<name>Q1GZC4_METFK</name>
<evidence type="ECO:0000256" key="8">
    <source>
        <dbReference type="ARBA" id="ARBA00023049"/>
    </source>
</evidence>
<dbReference type="Gene3D" id="3.40.350.10">
    <property type="entry name" value="Creatinase/prolidase N-terminal domain"/>
    <property type="match status" value="1"/>
</dbReference>
<dbReference type="EC" id="3.4.11.9" evidence="4"/>
<dbReference type="InterPro" id="IPR052433">
    <property type="entry name" value="X-Pro_dipept-like"/>
</dbReference>
<evidence type="ECO:0000256" key="9">
    <source>
        <dbReference type="ARBA" id="ARBA00023211"/>
    </source>
</evidence>
<dbReference type="InterPro" id="IPR000994">
    <property type="entry name" value="Pept_M24"/>
</dbReference>
<dbReference type="GO" id="GO:0005829">
    <property type="term" value="C:cytosol"/>
    <property type="evidence" value="ECO:0007669"/>
    <property type="project" value="TreeGrafter"/>
</dbReference>
<comment type="catalytic activity">
    <reaction evidence="1">
        <text>Release of any N-terminal amino acid, including proline, that is linked to proline, even from a dipeptide or tripeptide.</text>
        <dbReference type="EC" id="3.4.11.9"/>
    </reaction>
</comment>
<dbReference type="HOGENOM" id="CLU_017266_1_0_4"/>
<dbReference type="PROSITE" id="PS00491">
    <property type="entry name" value="PROLINE_PEPTIDASE"/>
    <property type="match status" value="1"/>
</dbReference>
<sequence>MPVETVKIEEFKARRQALMQKMVHGVAVIPTAAEAVRNRDSHYPYRFDSYFYYLSGFDEPEAVIVLVAGETPKSILFCRDKDIEREIWDGFRHGPAGAREVFGFEEAYSISELDQRVGEYLANQQQLFFALGTDPAWDLRVGGWFKQLASQARSGIVAPAAIVDVRRLLDDMRLIKSPDELTLMRKAAAITVDAHKRAMRTAKPGMMEYEVEAEILYEFYRRGSRAPAYTSIVAGGGNACVLHYVTNQDRLNDGDLLLIDAGCELSGYAADITRTFPVNGKFGPVQKDIYELVLAAQEAAIAQVRPGQHWNAPHEAALNVLVQGLIDFGLCRGSLGGVLESGDYRRFYMHRTGHWLGLDVHDAGEYKQADGAWRLLQPGMVLTVEPGCYIRPAEDVPEHFWNIGIRIEDNAVVTVDGHEVTTAAAPKTVQEIEDWMAVS</sequence>
<dbReference type="RefSeq" id="WP_011480367.1">
    <property type="nucleotide sequence ID" value="NC_007947.1"/>
</dbReference>
<gene>
    <name evidence="14" type="ordered locus">Mfla_2146</name>
</gene>
<dbReference type="Pfam" id="PF05195">
    <property type="entry name" value="AMP_N"/>
    <property type="match status" value="1"/>
</dbReference>
<keyword evidence="14" id="KW-0031">Aminopeptidase</keyword>
<dbReference type="eggNOG" id="COG0006">
    <property type="taxonomic scope" value="Bacteria"/>
</dbReference>
<dbReference type="PANTHER" id="PTHR43226">
    <property type="entry name" value="XAA-PRO AMINOPEPTIDASE 3"/>
    <property type="match status" value="1"/>
</dbReference>
<evidence type="ECO:0000256" key="4">
    <source>
        <dbReference type="ARBA" id="ARBA00012574"/>
    </source>
</evidence>
<dbReference type="Gene3D" id="3.90.230.10">
    <property type="entry name" value="Creatinase/methionine aminopeptidase superfamily"/>
    <property type="match status" value="1"/>
</dbReference>
<dbReference type="EMBL" id="CP000284">
    <property type="protein sequence ID" value="ABE50413.1"/>
    <property type="molecule type" value="Genomic_DNA"/>
</dbReference>
<dbReference type="KEGG" id="mfa:Mfla_2146"/>
<dbReference type="CDD" id="cd01087">
    <property type="entry name" value="Prolidase"/>
    <property type="match status" value="1"/>
</dbReference>
<keyword evidence="8" id="KW-0482">Metalloprotease</keyword>
<dbReference type="AlphaFoldDB" id="Q1GZC4"/>
<keyword evidence="9" id="KW-0464">Manganese</keyword>
<dbReference type="InterPro" id="IPR007865">
    <property type="entry name" value="Aminopep_P_N"/>
</dbReference>
<keyword evidence="7 14" id="KW-0378">Hydrolase</keyword>
<feature type="domain" description="Aminopeptidase P N-terminal" evidence="13">
    <location>
        <begin position="6"/>
        <end position="138"/>
    </location>
</feature>
<evidence type="ECO:0000256" key="3">
    <source>
        <dbReference type="ARBA" id="ARBA00008766"/>
    </source>
</evidence>
<evidence type="ECO:0000256" key="5">
    <source>
        <dbReference type="ARBA" id="ARBA00022670"/>
    </source>
</evidence>
<dbReference type="PRINTS" id="PR00599">
    <property type="entry name" value="MAPEPTIDASE"/>
</dbReference>
<dbReference type="InterPro" id="IPR036005">
    <property type="entry name" value="Creatinase/aminopeptidase-like"/>
</dbReference>
<evidence type="ECO:0000256" key="12">
    <source>
        <dbReference type="ARBA" id="ARBA00081411"/>
    </source>
</evidence>
<evidence type="ECO:0000256" key="6">
    <source>
        <dbReference type="ARBA" id="ARBA00022723"/>
    </source>
</evidence>
<evidence type="ECO:0000256" key="2">
    <source>
        <dbReference type="ARBA" id="ARBA00001936"/>
    </source>
</evidence>
<dbReference type="Pfam" id="PF00557">
    <property type="entry name" value="Peptidase_M24"/>
    <property type="match status" value="1"/>
</dbReference>
<dbReference type="Proteomes" id="UP000002440">
    <property type="component" value="Chromosome"/>
</dbReference>
<organism evidence="14 15">
    <name type="scientific">Methylobacillus flagellatus (strain ATCC 51484 / DSM 6875 / VKM B-1610 / KT)</name>
    <dbReference type="NCBI Taxonomy" id="265072"/>
    <lineage>
        <taxon>Bacteria</taxon>
        <taxon>Pseudomonadati</taxon>
        <taxon>Pseudomonadota</taxon>
        <taxon>Betaproteobacteria</taxon>
        <taxon>Nitrosomonadales</taxon>
        <taxon>Methylophilaceae</taxon>
        <taxon>Methylobacillus</taxon>
    </lineage>
</organism>
<evidence type="ECO:0000256" key="7">
    <source>
        <dbReference type="ARBA" id="ARBA00022801"/>
    </source>
</evidence>
<protein>
    <recommendedName>
        <fullName evidence="10">Xaa-Pro aminopeptidase</fullName>
        <ecNumber evidence="4">3.4.11.9</ecNumber>
    </recommendedName>
    <alternativeName>
        <fullName evidence="11">Aminopeptidase P II</fullName>
    </alternativeName>
    <alternativeName>
        <fullName evidence="12">X-Pro aminopeptidase</fullName>
    </alternativeName>
</protein>
<dbReference type="SMART" id="SM01011">
    <property type="entry name" value="AMP_N"/>
    <property type="match status" value="1"/>
</dbReference>
<evidence type="ECO:0000259" key="13">
    <source>
        <dbReference type="SMART" id="SM01011"/>
    </source>
</evidence>
<dbReference type="STRING" id="265072.Mfla_2146"/>
<proteinExistence type="inferred from homology"/>
<accession>Q1GZC4</accession>
<dbReference type="GO" id="GO:0030145">
    <property type="term" value="F:manganese ion binding"/>
    <property type="evidence" value="ECO:0007669"/>
    <property type="project" value="InterPro"/>
</dbReference>
<comment type="similarity">
    <text evidence="3">Belongs to the peptidase M24B family.</text>
</comment>
<comment type="cofactor">
    <cofactor evidence="2">
        <name>Mn(2+)</name>
        <dbReference type="ChEBI" id="CHEBI:29035"/>
    </cofactor>
</comment>
<keyword evidence="5" id="KW-0645">Protease</keyword>
<dbReference type="InterPro" id="IPR001131">
    <property type="entry name" value="Peptidase_M24B_aminopep-P_CS"/>
</dbReference>
<dbReference type="PANTHER" id="PTHR43226:SF4">
    <property type="entry name" value="XAA-PRO AMINOPEPTIDASE 3"/>
    <property type="match status" value="1"/>
</dbReference>
<keyword evidence="6" id="KW-0479">Metal-binding</keyword>
<dbReference type="SUPFAM" id="SSF55920">
    <property type="entry name" value="Creatinase/aminopeptidase"/>
    <property type="match status" value="1"/>
</dbReference>
<evidence type="ECO:0000256" key="11">
    <source>
        <dbReference type="ARBA" id="ARBA00075356"/>
    </source>
</evidence>
<dbReference type="MEROPS" id="M24.004"/>
<reference evidence="14 15" key="1">
    <citation type="submission" date="2006-03" db="EMBL/GenBank/DDBJ databases">
        <title>Complete sequence of Methylobacillus flagellatus KT.</title>
        <authorList>
            <consortium name="US DOE Joint Genome Institute"/>
            <person name="Copeland A."/>
            <person name="Lucas S."/>
            <person name="Lapidus A."/>
            <person name="Barry K."/>
            <person name="Detter J.C."/>
            <person name="Glavina del Rio T."/>
            <person name="Hammon N."/>
            <person name="Israni S."/>
            <person name="Dalin E."/>
            <person name="Tice H."/>
            <person name="Pitluck S."/>
            <person name="Brettin T."/>
            <person name="Bruce D."/>
            <person name="Han C."/>
            <person name="Tapia R."/>
            <person name="Saunders E."/>
            <person name="Gilna P."/>
            <person name="Schmutz J."/>
            <person name="Larimer F."/>
            <person name="Land M."/>
            <person name="Kyrpides N."/>
            <person name="Anderson I."/>
            <person name="Richardson P."/>
        </authorList>
    </citation>
    <scope>NUCLEOTIDE SEQUENCE [LARGE SCALE GENOMIC DNA]</scope>
    <source>
        <strain evidence="15">KT / ATCC 51484 / DSM 6875</strain>
    </source>
</reference>
<dbReference type="GO" id="GO:0070006">
    <property type="term" value="F:metalloaminopeptidase activity"/>
    <property type="evidence" value="ECO:0007669"/>
    <property type="project" value="InterPro"/>
</dbReference>
<dbReference type="FunFam" id="3.90.230.10:FF:000002">
    <property type="entry name" value="Xaa-Pro aminopeptidase 3"/>
    <property type="match status" value="1"/>
</dbReference>
<evidence type="ECO:0000313" key="15">
    <source>
        <dbReference type="Proteomes" id="UP000002440"/>
    </source>
</evidence>
<evidence type="ECO:0000256" key="10">
    <source>
        <dbReference type="ARBA" id="ARBA00069363"/>
    </source>
</evidence>
<dbReference type="GO" id="GO:0006508">
    <property type="term" value="P:proteolysis"/>
    <property type="evidence" value="ECO:0007669"/>
    <property type="project" value="UniProtKB-KW"/>
</dbReference>
<evidence type="ECO:0000256" key="1">
    <source>
        <dbReference type="ARBA" id="ARBA00001424"/>
    </source>
</evidence>
<dbReference type="SUPFAM" id="SSF53092">
    <property type="entry name" value="Creatinase/prolidase N-terminal domain"/>
    <property type="match status" value="1"/>
</dbReference>
<keyword evidence="15" id="KW-1185">Reference proteome</keyword>
<evidence type="ECO:0000313" key="14">
    <source>
        <dbReference type="EMBL" id="ABE50413.1"/>
    </source>
</evidence>